<dbReference type="GO" id="GO:0004497">
    <property type="term" value="F:monooxygenase activity"/>
    <property type="evidence" value="ECO:0007669"/>
    <property type="project" value="UniProtKB-KW"/>
</dbReference>
<dbReference type="eggNOG" id="KOG0156">
    <property type="taxonomic scope" value="Eukaryota"/>
</dbReference>
<dbReference type="InterPro" id="IPR002401">
    <property type="entry name" value="Cyt_P450_E_grp-I"/>
</dbReference>
<sequence length="480" mass="54644">DLQDPYYTLVSFHSLYRLICMAVVRHHRLEDKNHTVAPTLPIIGNLHQLGQLPHRSLWNVSKKYGPLMLLHLGSKPTLVVSSADVAKQILKTHDLAFSDKPALTSLKKIFYDLNDVLTLPYGDQWRKLRSVFVHDCWVLNTNTQVNTRVKSFSPVRDEEIRFLVDKIRSRCDSSVNLTDTFVSFTNDLICRTAFGTKRMSETEHGKKFLEAMDAAVGLVSKITVGDFVPWLGWINRLNGFNAELDRCATRKDDVMDAVIEEHLKVGPTGSGDNFVDILLGIYKGNTPGVSIDLISVKALILHPTVMKKLQDEIRHIMQEKQHITDEDIRKMQYLKAVIKETFRYHPTIATFLHKSREYVNLIGCYDIPPKTMVMINTWAIGRDPSYWDEPERYMPERFLNSTVDIKGFDFQLLPFGAGSRICPGIGFAETSIEHTIANLVHKFDWALPDGMKGEDLDVTEKHGLSLRKKLPLIVVPTSKC</sequence>
<dbReference type="InterPro" id="IPR017972">
    <property type="entry name" value="Cyt_P450_CS"/>
</dbReference>
<evidence type="ECO:0000313" key="11">
    <source>
        <dbReference type="Proteomes" id="UP000030748"/>
    </source>
</evidence>
<dbReference type="Pfam" id="PF00067">
    <property type="entry name" value="p450"/>
    <property type="match status" value="2"/>
</dbReference>
<evidence type="ECO:0000256" key="9">
    <source>
        <dbReference type="RuleBase" id="RU000461"/>
    </source>
</evidence>
<keyword evidence="7 8" id="KW-0408">Iron</keyword>
<dbReference type="GO" id="GO:0016705">
    <property type="term" value="F:oxidoreductase activity, acting on paired donors, with incorporation or reduction of molecular oxygen"/>
    <property type="evidence" value="ECO:0007669"/>
    <property type="project" value="InterPro"/>
</dbReference>
<evidence type="ECO:0008006" key="12">
    <source>
        <dbReference type="Google" id="ProtNLM"/>
    </source>
</evidence>
<dbReference type="AlphaFoldDB" id="A0A022QAF2"/>
<evidence type="ECO:0000256" key="3">
    <source>
        <dbReference type="ARBA" id="ARBA00010617"/>
    </source>
</evidence>
<dbReference type="STRING" id="4155.A0A022QAF2"/>
<name>A0A022QAF2_ERYGU</name>
<proteinExistence type="inferred from homology"/>
<dbReference type="GO" id="GO:0020037">
    <property type="term" value="F:heme binding"/>
    <property type="evidence" value="ECO:0007669"/>
    <property type="project" value="InterPro"/>
</dbReference>
<dbReference type="InterPro" id="IPR001128">
    <property type="entry name" value="Cyt_P450"/>
</dbReference>
<feature type="binding site" description="axial binding residue" evidence="8">
    <location>
        <position position="422"/>
    </location>
    <ligand>
        <name>heme</name>
        <dbReference type="ChEBI" id="CHEBI:30413"/>
    </ligand>
    <ligandPart>
        <name>Fe</name>
        <dbReference type="ChEBI" id="CHEBI:18248"/>
    </ligandPart>
</feature>
<dbReference type="PRINTS" id="PR00463">
    <property type="entry name" value="EP450I"/>
</dbReference>
<dbReference type="CDD" id="cd11072">
    <property type="entry name" value="CYP71-like"/>
    <property type="match status" value="1"/>
</dbReference>
<dbReference type="Proteomes" id="UP000030748">
    <property type="component" value="Unassembled WGS sequence"/>
</dbReference>
<keyword evidence="9" id="KW-0503">Monooxygenase</keyword>
<evidence type="ECO:0000256" key="2">
    <source>
        <dbReference type="ARBA" id="ARBA00004167"/>
    </source>
</evidence>
<dbReference type="PANTHER" id="PTHR47955:SF15">
    <property type="entry name" value="CYTOCHROME P450 71A2-LIKE"/>
    <property type="match status" value="1"/>
</dbReference>
<feature type="non-terminal residue" evidence="10">
    <location>
        <position position="1"/>
    </location>
</feature>
<evidence type="ECO:0000256" key="4">
    <source>
        <dbReference type="ARBA" id="ARBA00022617"/>
    </source>
</evidence>
<accession>A0A022QAF2</accession>
<keyword evidence="11" id="KW-1185">Reference proteome</keyword>
<comment type="subcellular location">
    <subcellularLocation>
        <location evidence="2">Membrane</location>
        <topology evidence="2">Single-pass membrane protein</topology>
    </subcellularLocation>
</comment>
<dbReference type="EMBL" id="KI632132">
    <property type="protein sequence ID" value="EYU24238.1"/>
    <property type="molecule type" value="Genomic_DNA"/>
</dbReference>
<dbReference type="GO" id="GO:0016020">
    <property type="term" value="C:membrane"/>
    <property type="evidence" value="ECO:0007669"/>
    <property type="project" value="UniProtKB-SubCell"/>
</dbReference>
<dbReference type="Gene3D" id="1.10.630.10">
    <property type="entry name" value="Cytochrome P450"/>
    <property type="match status" value="2"/>
</dbReference>
<evidence type="ECO:0000256" key="1">
    <source>
        <dbReference type="ARBA" id="ARBA00001971"/>
    </source>
</evidence>
<protein>
    <recommendedName>
        <fullName evidence="12">Cytochrome P450</fullName>
    </recommendedName>
</protein>
<evidence type="ECO:0000256" key="7">
    <source>
        <dbReference type="ARBA" id="ARBA00023004"/>
    </source>
</evidence>
<dbReference type="GO" id="GO:0005506">
    <property type="term" value="F:iron ion binding"/>
    <property type="evidence" value="ECO:0007669"/>
    <property type="project" value="InterPro"/>
</dbReference>
<keyword evidence="5 8" id="KW-0479">Metal-binding</keyword>
<evidence type="ECO:0000313" key="10">
    <source>
        <dbReference type="EMBL" id="EYU24238.1"/>
    </source>
</evidence>
<dbReference type="PRINTS" id="PR00385">
    <property type="entry name" value="P450"/>
</dbReference>
<comment type="cofactor">
    <cofactor evidence="1 8">
        <name>heme</name>
        <dbReference type="ChEBI" id="CHEBI:30413"/>
    </cofactor>
</comment>
<organism evidence="10 11">
    <name type="scientific">Erythranthe guttata</name>
    <name type="common">Yellow monkey flower</name>
    <name type="synonym">Mimulus guttatus</name>
    <dbReference type="NCBI Taxonomy" id="4155"/>
    <lineage>
        <taxon>Eukaryota</taxon>
        <taxon>Viridiplantae</taxon>
        <taxon>Streptophyta</taxon>
        <taxon>Embryophyta</taxon>
        <taxon>Tracheophyta</taxon>
        <taxon>Spermatophyta</taxon>
        <taxon>Magnoliopsida</taxon>
        <taxon>eudicotyledons</taxon>
        <taxon>Gunneridae</taxon>
        <taxon>Pentapetalae</taxon>
        <taxon>asterids</taxon>
        <taxon>lamiids</taxon>
        <taxon>Lamiales</taxon>
        <taxon>Phrymaceae</taxon>
        <taxon>Erythranthe</taxon>
    </lineage>
</organism>
<evidence type="ECO:0000256" key="5">
    <source>
        <dbReference type="ARBA" id="ARBA00022723"/>
    </source>
</evidence>
<dbReference type="PROSITE" id="PS00086">
    <property type="entry name" value="CYTOCHROME_P450"/>
    <property type="match status" value="1"/>
</dbReference>
<dbReference type="SUPFAM" id="SSF48264">
    <property type="entry name" value="Cytochrome P450"/>
    <property type="match status" value="1"/>
</dbReference>
<dbReference type="PANTHER" id="PTHR47955">
    <property type="entry name" value="CYTOCHROME P450 FAMILY 71 PROTEIN"/>
    <property type="match status" value="1"/>
</dbReference>
<comment type="similarity">
    <text evidence="3 9">Belongs to the cytochrome P450 family.</text>
</comment>
<keyword evidence="4 8" id="KW-0349">Heme</keyword>
<dbReference type="InterPro" id="IPR036396">
    <property type="entry name" value="Cyt_P450_sf"/>
</dbReference>
<dbReference type="GO" id="GO:0016491">
    <property type="term" value="F:oxidoreductase activity"/>
    <property type="evidence" value="ECO:0000318"/>
    <property type="project" value="GO_Central"/>
</dbReference>
<evidence type="ECO:0000256" key="6">
    <source>
        <dbReference type="ARBA" id="ARBA00023002"/>
    </source>
</evidence>
<keyword evidence="6 9" id="KW-0560">Oxidoreductase</keyword>
<reference evidence="10 11" key="1">
    <citation type="journal article" date="2013" name="Proc. Natl. Acad. Sci. U.S.A.">
        <title>Fine-scale variation in meiotic recombination in Mimulus inferred from population shotgun sequencing.</title>
        <authorList>
            <person name="Hellsten U."/>
            <person name="Wright K.M."/>
            <person name="Jenkins J."/>
            <person name="Shu S."/>
            <person name="Yuan Y."/>
            <person name="Wessler S.R."/>
            <person name="Schmutz J."/>
            <person name="Willis J.H."/>
            <person name="Rokhsar D.S."/>
        </authorList>
    </citation>
    <scope>NUCLEOTIDE SEQUENCE [LARGE SCALE GENOMIC DNA]</scope>
    <source>
        <strain evidence="11">cv. DUN x IM62</strain>
    </source>
</reference>
<gene>
    <name evidence="10" type="ORF">MIMGU_mgv1a022580mg</name>
</gene>
<evidence type="ECO:0000256" key="8">
    <source>
        <dbReference type="PIRSR" id="PIRSR602401-1"/>
    </source>
</evidence>